<gene>
    <name evidence="2" type="ORF">ENW50_12755</name>
</gene>
<evidence type="ECO:0000313" key="2">
    <source>
        <dbReference type="EMBL" id="HGY95536.1"/>
    </source>
</evidence>
<evidence type="ECO:0000256" key="1">
    <source>
        <dbReference type="SAM" id="Coils"/>
    </source>
</evidence>
<feature type="coiled-coil region" evidence="1">
    <location>
        <begin position="76"/>
        <end position="103"/>
    </location>
</feature>
<dbReference type="EMBL" id="DTKL01000079">
    <property type="protein sequence ID" value="HGY95536.1"/>
    <property type="molecule type" value="Genomic_DNA"/>
</dbReference>
<accession>A0A7V5CU52</accession>
<name>A0A7V5CU52_9BACT</name>
<comment type="caution">
    <text evidence="2">The sequence shown here is derived from an EMBL/GenBank/DDBJ whole genome shotgun (WGS) entry which is preliminary data.</text>
</comment>
<dbReference type="AlphaFoldDB" id="A0A7V5CU52"/>
<sequence length="149" mass="16924">MPRVSVRDQLKQRLHDYLAIAEAHKPDETALDVRSVAAALGVSPTTLYKYGFNNDVNAAEQRQQENAQLSGPAIEKRFFEGQLDQLKTELEKELERNRQLVGRIAIIEANAGRLGIDPEELYRAVLKPIRSTSRAGSNMNRAHRRFRRS</sequence>
<keyword evidence="1" id="KW-0175">Coiled coil</keyword>
<proteinExistence type="predicted"/>
<organism evidence="2">
    <name type="scientific">Acidobacterium capsulatum</name>
    <dbReference type="NCBI Taxonomy" id="33075"/>
    <lineage>
        <taxon>Bacteria</taxon>
        <taxon>Pseudomonadati</taxon>
        <taxon>Acidobacteriota</taxon>
        <taxon>Terriglobia</taxon>
        <taxon>Terriglobales</taxon>
        <taxon>Acidobacteriaceae</taxon>
        <taxon>Acidobacterium</taxon>
    </lineage>
</organism>
<reference evidence="2" key="1">
    <citation type="journal article" date="2020" name="mSystems">
        <title>Genome- and Community-Level Interaction Insights into Carbon Utilization and Element Cycling Functions of Hydrothermarchaeota in Hydrothermal Sediment.</title>
        <authorList>
            <person name="Zhou Z."/>
            <person name="Liu Y."/>
            <person name="Xu W."/>
            <person name="Pan J."/>
            <person name="Luo Z.H."/>
            <person name="Li M."/>
        </authorList>
    </citation>
    <scope>NUCLEOTIDE SEQUENCE [LARGE SCALE GENOMIC DNA]</scope>
    <source>
        <strain evidence="2">SpSt-855</strain>
    </source>
</reference>
<protein>
    <submittedName>
        <fullName evidence="2">Uncharacterized protein</fullName>
    </submittedName>
</protein>